<name>A0A5A5TKW5_9CHLR</name>
<evidence type="ECO:0008006" key="3">
    <source>
        <dbReference type="Google" id="ProtNLM"/>
    </source>
</evidence>
<sequence length="373" mass="43302">MGKYDDDFFGGKRPWSVIKDRVLRDYMNVYLAKVNTRGQHIVLIDAYAGPGVFQDGSNGSPIIICTAAEKFAKNNYSAFFFNIRQDFHSQLETALKNSGFNSAHAFKTNSLKTINQLPQILKDNTVFLYLDPFGLKGCGYDQLEPFLKRNSKYSTEIVLTMCMPAVHRMAAFHAVKRGEINEKTKKYHERLTTVFGGDYWKDILYQENVDAETKEFQLIDAYLSKSAQFLPFTGYCPVRQKSDSRIKYFMVFVSGHPDAMVLMNDIMHKAYFSQMHRADFQGTLFEELDWRDMPLTDDRSEQKLNALIKELVSKYPGETRENIWLQVVKSNFMKYERKFYRSLLKNMADKSQIVYQVDPSTGRRNENSKLYPV</sequence>
<dbReference type="InterPro" id="IPR031009">
    <property type="entry name" value="Tcm_partner"/>
</dbReference>
<keyword evidence="2" id="KW-1185">Reference proteome</keyword>
<organism evidence="1 2">
    <name type="scientific">Dictyobacter arantiisoli</name>
    <dbReference type="NCBI Taxonomy" id="2014874"/>
    <lineage>
        <taxon>Bacteria</taxon>
        <taxon>Bacillati</taxon>
        <taxon>Chloroflexota</taxon>
        <taxon>Ktedonobacteria</taxon>
        <taxon>Ktedonobacterales</taxon>
        <taxon>Dictyobacteraceae</taxon>
        <taxon>Dictyobacter</taxon>
    </lineage>
</organism>
<dbReference type="OrthoDB" id="275124at2"/>
<evidence type="ECO:0000313" key="2">
    <source>
        <dbReference type="Proteomes" id="UP000322530"/>
    </source>
</evidence>
<reference evidence="1 2" key="1">
    <citation type="submission" date="2019-01" db="EMBL/GenBank/DDBJ databases">
        <title>Draft genome sequence of Dictyobacter sp. Uno17.</title>
        <authorList>
            <person name="Wang C.M."/>
            <person name="Zheng Y."/>
            <person name="Sakai Y."/>
            <person name="Abe K."/>
            <person name="Yokota A."/>
            <person name="Yabe S."/>
        </authorList>
    </citation>
    <scope>NUCLEOTIDE SEQUENCE [LARGE SCALE GENOMIC DNA]</scope>
    <source>
        <strain evidence="1 2">Uno17</strain>
    </source>
</reference>
<proteinExistence type="predicted"/>
<comment type="caution">
    <text evidence="1">The sequence shown here is derived from an EMBL/GenBank/DDBJ whole genome shotgun (WGS) entry which is preliminary data.</text>
</comment>
<dbReference type="AlphaFoldDB" id="A0A5A5TKW5"/>
<protein>
    <recommendedName>
        <fullName evidence="3">Three-Cys-motif partner protein TcmP</fullName>
    </recommendedName>
</protein>
<dbReference type="NCBIfam" id="TIGR04474">
    <property type="entry name" value="tcm_partner"/>
    <property type="match status" value="1"/>
</dbReference>
<dbReference type="Proteomes" id="UP000322530">
    <property type="component" value="Unassembled WGS sequence"/>
</dbReference>
<evidence type="ECO:0000313" key="1">
    <source>
        <dbReference type="EMBL" id="GCF11945.1"/>
    </source>
</evidence>
<dbReference type="EMBL" id="BIXY01000178">
    <property type="protein sequence ID" value="GCF11945.1"/>
    <property type="molecule type" value="Genomic_DNA"/>
</dbReference>
<dbReference type="RefSeq" id="WP_149404733.1">
    <property type="nucleotide sequence ID" value="NZ_BIXY01000178.1"/>
</dbReference>
<gene>
    <name evidence="1" type="ORF">KDI_55090</name>
</gene>
<accession>A0A5A5TKW5</accession>